<feature type="compositionally biased region" description="Basic residues" evidence="2">
    <location>
        <begin position="249"/>
        <end position="275"/>
    </location>
</feature>
<feature type="region of interest" description="Disordered" evidence="2">
    <location>
        <begin position="1"/>
        <end position="47"/>
    </location>
</feature>
<keyword evidence="1" id="KW-0175">Coiled coil</keyword>
<evidence type="ECO:0000313" key="4">
    <source>
        <dbReference type="Proteomes" id="UP001189429"/>
    </source>
</evidence>
<keyword evidence="4" id="KW-1185">Reference proteome</keyword>
<name>A0ABN9RGT4_9DINO</name>
<feature type="compositionally biased region" description="Basic and acidic residues" evidence="2">
    <location>
        <begin position="25"/>
        <end position="34"/>
    </location>
</feature>
<gene>
    <name evidence="3" type="ORF">PCOR1329_LOCUS20618</name>
</gene>
<protein>
    <recommendedName>
        <fullName evidence="5">PARP-type domain-containing protein</fullName>
    </recommendedName>
</protein>
<evidence type="ECO:0000256" key="1">
    <source>
        <dbReference type="SAM" id="Coils"/>
    </source>
</evidence>
<feature type="region of interest" description="Disordered" evidence="2">
    <location>
        <begin position="206"/>
        <end position="294"/>
    </location>
</feature>
<accession>A0ABN9RGT4</accession>
<reference evidence="3" key="1">
    <citation type="submission" date="2023-10" db="EMBL/GenBank/DDBJ databases">
        <authorList>
            <person name="Chen Y."/>
            <person name="Shah S."/>
            <person name="Dougan E. K."/>
            <person name="Thang M."/>
            <person name="Chan C."/>
        </authorList>
    </citation>
    <scope>NUCLEOTIDE SEQUENCE [LARGE SCALE GENOMIC DNA]</scope>
</reference>
<feature type="non-terminal residue" evidence="3">
    <location>
        <position position="1"/>
    </location>
</feature>
<comment type="caution">
    <text evidence="3">The sequence shown here is derived from an EMBL/GenBank/DDBJ whole genome shotgun (WGS) entry which is preliminary data.</text>
</comment>
<dbReference type="EMBL" id="CAUYUJ010006681">
    <property type="protein sequence ID" value="CAK0818277.1"/>
    <property type="molecule type" value="Genomic_DNA"/>
</dbReference>
<evidence type="ECO:0008006" key="5">
    <source>
        <dbReference type="Google" id="ProtNLM"/>
    </source>
</evidence>
<organism evidence="3 4">
    <name type="scientific">Prorocentrum cordatum</name>
    <dbReference type="NCBI Taxonomy" id="2364126"/>
    <lineage>
        <taxon>Eukaryota</taxon>
        <taxon>Sar</taxon>
        <taxon>Alveolata</taxon>
        <taxon>Dinophyceae</taxon>
        <taxon>Prorocentrales</taxon>
        <taxon>Prorocentraceae</taxon>
        <taxon>Prorocentrum</taxon>
    </lineage>
</organism>
<sequence length="430" mass="47655">VEDTEEEVPAEQADEAQPAEEEQAEEKPPEKQPAEEEQALADPEAGQTQGEIAELLASQEQPACILRKKICDPLAKGIRITYNGTMITCANCRVRDQTLRRIFGGWPIAEFDELRNEEQDGFYKECGCTAAACRDAVKHMLMQVRRKRITDTHSGQYLPLSVYEKLGYNTDDIEQKTAAADIEDHPVLGKTRRVVTHSISGARIREVTRQEEGEEAACGKLPGQKPEKKLSSKKRKSGSSSSSDSSSDKKKKKKGAQSRKGKRSKKSKKSNKGKKSKTEAEGELSGSDAGLSPEELLAKRRAKVAAEKKAAREAEKQQELLDKELAKEQAAQKREEQKKRTKGLQVVHKVLAAVKPLLKKTATLLADDRLKKAPKTHTGMSGKKQEFLNVIAKHCNSCLEDESMIPEIKENEVKTAVSYMATWMKTTTAA</sequence>
<evidence type="ECO:0000313" key="3">
    <source>
        <dbReference type="EMBL" id="CAK0818277.1"/>
    </source>
</evidence>
<feature type="coiled-coil region" evidence="1">
    <location>
        <begin position="297"/>
        <end position="340"/>
    </location>
</feature>
<dbReference type="Proteomes" id="UP001189429">
    <property type="component" value="Unassembled WGS sequence"/>
</dbReference>
<feature type="non-terminal residue" evidence="3">
    <location>
        <position position="430"/>
    </location>
</feature>
<proteinExistence type="predicted"/>
<evidence type="ECO:0000256" key="2">
    <source>
        <dbReference type="SAM" id="MobiDB-lite"/>
    </source>
</evidence>
<feature type="compositionally biased region" description="Acidic residues" evidence="2">
    <location>
        <begin position="1"/>
        <end position="24"/>
    </location>
</feature>